<reference evidence="4" key="1">
    <citation type="submission" date="2015-09" db="EMBL/GenBank/DDBJ databases">
        <authorList>
            <consortium name="Pathogen Informatics"/>
        </authorList>
    </citation>
    <scope>NUCLEOTIDE SEQUENCE [LARGE SCALE GENOMIC DNA]</scope>
    <source>
        <strain evidence="4">Lake Konstanz</strain>
    </source>
</reference>
<keyword evidence="4" id="KW-1185">Reference proteome</keyword>
<dbReference type="VEuPathDB" id="TriTrypDB:BSAL_38540"/>
<feature type="region of interest" description="Disordered" evidence="2">
    <location>
        <begin position="813"/>
        <end position="840"/>
    </location>
</feature>
<feature type="region of interest" description="Disordered" evidence="2">
    <location>
        <begin position="512"/>
        <end position="540"/>
    </location>
</feature>
<organism evidence="3 4">
    <name type="scientific">Bodo saltans</name>
    <name type="common">Flagellated protozoan</name>
    <dbReference type="NCBI Taxonomy" id="75058"/>
    <lineage>
        <taxon>Eukaryota</taxon>
        <taxon>Discoba</taxon>
        <taxon>Euglenozoa</taxon>
        <taxon>Kinetoplastea</taxon>
        <taxon>Metakinetoplastina</taxon>
        <taxon>Eubodonida</taxon>
        <taxon>Bodonidae</taxon>
        <taxon>Bodo</taxon>
    </lineage>
</organism>
<feature type="compositionally biased region" description="Low complexity" evidence="2">
    <location>
        <begin position="814"/>
        <end position="826"/>
    </location>
</feature>
<gene>
    <name evidence="3" type="ORF">BSAL_38540</name>
</gene>
<feature type="region of interest" description="Disordered" evidence="2">
    <location>
        <begin position="97"/>
        <end position="130"/>
    </location>
</feature>
<dbReference type="AlphaFoldDB" id="A0A0S4JQK2"/>
<protein>
    <submittedName>
        <fullName evidence="3">Kinesin, putative</fullName>
    </submittedName>
</protein>
<keyword evidence="1" id="KW-0175">Coiled coil</keyword>
<sequence length="840" mass="91467">MASSPRNQNTLTVLRRKFPSVLLAVTKNDERRLALLSLTKERFVVTDCGVGHDVAQIWCHPKKFDALLVMFDETLDPTCPLVIGDIRRRELQDAKQEASEVQNLQRSRLGDGDSTPVHAHRAQRFAERQHDKQRLIDAQRMIGVVSSSTTPASAAPAPHQRTLIIGFCDASNASTKSAMDHSGQYDAVRLGKPSDAANIEFLVDLLRADYALPLPEHVPTFDEVVASLSKFRDATGHDGTASYGWDKLNNSVAASSSRMASSKLSSPLGSPLGRTIPTSANIVAPISDQWQSVLNAGISSPKAAASAQKLSMERHLREAKEKIAELMSARDSIEHDLAAAHATNQQLRSSADSIQDQLLESLDKFESLSVRYESLATELEDVKREAMIQLRQGGSAAGTFARHGPTPTLNEDVQHLVVQNNRLRQTAFEFESALHEKSLECKALQRRLKKIINGGGSTKPGQLEGRQHRHPSLCRVQLPDATELFKADVGEGSTIKIAPLFDISTIKLGAEMSSDEENDGTEDSSDSEQNDREALAPQRSVRFSKTASLIRAKSNGTLRRRSQAGDAETHLARESMERSLMAFFDYESHQDALFTGLKDWIGHPPNQLTLTPESIARPSSGNGTSQQFESNAAIISSTWAAIEQQFQESSTARRHIANDMRASVLCFGDAAPKGVVNPQLVAQALLLESCGSENAAPALSTCVDSICSDFCQFAEHTSGIHHSILQNLLASQLQFYNHMTMRLRSMVPADAMAPCRALLNAIVLHQCANLKKTLASHAVAETSTVPLARRVLSLTLAHVAAVVTPLQKQVARLSGSGTSESSTQTQADQIKPRPPARRAA</sequence>
<feature type="coiled-coil region" evidence="1">
    <location>
        <begin position="302"/>
        <end position="336"/>
    </location>
</feature>
<dbReference type="Proteomes" id="UP000051952">
    <property type="component" value="Unassembled WGS sequence"/>
</dbReference>
<name>A0A0S4JQK2_BODSA</name>
<evidence type="ECO:0000313" key="3">
    <source>
        <dbReference type="EMBL" id="CUG92623.1"/>
    </source>
</evidence>
<accession>A0A0S4JQK2</accession>
<feature type="compositionally biased region" description="Acidic residues" evidence="2">
    <location>
        <begin position="513"/>
        <end position="528"/>
    </location>
</feature>
<feature type="region of interest" description="Disordered" evidence="2">
    <location>
        <begin position="608"/>
        <end position="627"/>
    </location>
</feature>
<evidence type="ECO:0000313" key="4">
    <source>
        <dbReference type="Proteomes" id="UP000051952"/>
    </source>
</evidence>
<evidence type="ECO:0000256" key="1">
    <source>
        <dbReference type="SAM" id="Coils"/>
    </source>
</evidence>
<dbReference type="EMBL" id="CYKH01002068">
    <property type="protein sequence ID" value="CUG92623.1"/>
    <property type="molecule type" value="Genomic_DNA"/>
</dbReference>
<evidence type="ECO:0000256" key="2">
    <source>
        <dbReference type="SAM" id="MobiDB-lite"/>
    </source>
</evidence>
<proteinExistence type="predicted"/>